<feature type="transmembrane region" description="Helical" evidence="1">
    <location>
        <begin position="26"/>
        <end position="46"/>
    </location>
</feature>
<dbReference type="InterPro" id="IPR000595">
    <property type="entry name" value="cNMP-bd_dom"/>
</dbReference>
<reference evidence="2" key="1">
    <citation type="journal article" date="2018" name="PLoS Negl. Trop. Dis.">
        <title>Sialome diversity of ticks revealed by RNAseq of single tick salivary glands.</title>
        <authorList>
            <person name="Perner J."/>
            <person name="Kropackova S."/>
            <person name="Kopacek P."/>
            <person name="Ribeiro J.M."/>
        </authorList>
    </citation>
    <scope>NUCLEOTIDE SEQUENCE</scope>
    <source>
        <strain evidence="2">Siblings of single egg batch collected in Ceske Budejovice</strain>
        <tissue evidence="2">Salivary glands</tissue>
    </source>
</reference>
<organism evidence="2">
    <name type="scientific">Ixodes ricinus</name>
    <name type="common">Common tick</name>
    <name type="synonym">Acarus ricinus</name>
    <dbReference type="NCBI Taxonomy" id="34613"/>
    <lineage>
        <taxon>Eukaryota</taxon>
        <taxon>Metazoa</taxon>
        <taxon>Ecdysozoa</taxon>
        <taxon>Arthropoda</taxon>
        <taxon>Chelicerata</taxon>
        <taxon>Arachnida</taxon>
        <taxon>Acari</taxon>
        <taxon>Parasitiformes</taxon>
        <taxon>Ixodida</taxon>
        <taxon>Ixodoidea</taxon>
        <taxon>Ixodidae</taxon>
        <taxon>Ixodinae</taxon>
        <taxon>Ixodes</taxon>
    </lineage>
</organism>
<evidence type="ECO:0000313" key="2">
    <source>
        <dbReference type="EMBL" id="JAR88556.1"/>
    </source>
</evidence>
<keyword evidence="1" id="KW-1133">Transmembrane helix</keyword>
<dbReference type="Gene3D" id="2.60.120.10">
    <property type="entry name" value="Jelly Rolls"/>
    <property type="match status" value="1"/>
</dbReference>
<proteinExistence type="predicted"/>
<dbReference type="EMBL" id="GEGO01006848">
    <property type="protein sequence ID" value="JAR88556.1"/>
    <property type="molecule type" value="Transcribed_RNA"/>
</dbReference>
<dbReference type="InterPro" id="IPR018490">
    <property type="entry name" value="cNMP-bd_dom_sf"/>
</dbReference>
<feature type="non-terminal residue" evidence="2">
    <location>
        <position position="1"/>
    </location>
</feature>
<feature type="transmembrane region" description="Helical" evidence="1">
    <location>
        <begin position="84"/>
        <end position="102"/>
    </location>
</feature>
<name>A0A147BCQ7_IXORI</name>
<keyword evidence="1" id="KW-0472">Membrane</keyword>
<accession>A0A147BCQ7</accession>
<dbReference type="InterPro" id="IPR014710">
    <property type="entry name" value="RmlC-like_jellyroll"/>
</dbReference>
<feature type="transmembrane region" description="Helical" evidence="1">
    <location>
        <begin position="58"/>
        <end position="78"/>
    </location>
</feature>
<evidence type="ECO:0000256" key="1">
    <source>
        <dbReference type="SAM" id="Phobius"/>
    </source>
</evidence>
<dbReference type="AlphaFoldDB" id="A0A147BCQ7"/>
<keyword evidence="1" id="KW-0812">Transmembrane</keyword>
<dbReference type="CDD" id="cd00038">
    <property type="entry name" value="CAP_ED"/>
    <property type="match status" value="1"/>
</dbReference>
<dbReference type="SUPFAM" id="SSF51206">
    <property type="entry name" value="cAMP-binding domain-like"/>
    <property type="match status" value="1"/>
</dbReference>
<sequence length="478" mass="54832">LANFLNNSDAPWKRDYLMSSITAVQGLYVLLYSLEMVMVVYTVGMFQMSRDVWRQLDIIMYFLVVTEFVLTSLVSVQSTKPNRLYVMFLQFSFITLISCRIIKTLQKRSVLFVWIWDLLDGILNRKLFYAYDLSWAYITAEDEAMVKVSRFVQTPQLALMIRANSGNNKLQTLRNVVDIQQRYPNIEVATKTRQAARRILNKAVDGLRELHEGGLIDDTQYGILFENLSWMIQKADGMPTNIVVGNAPFYTMLSVPWLPSEDVSKLLRCFYQYLKEKERLVQENRMHDCVFIICSGIVKVSGANDEPWANTGHLANSDSTHYFFTEGPFQDFLVAPEALGLLCFLTGKPSVCECVCETDVEMCSIPMDELTSLVERHPEPPNLVYRMWFSVAIRIGLAVLVNQKRYQEWTHDKLKRFLENGIMPNLYYAIDFALDDAVRDVILIQGIVQCAKTQEIFTGPAYIPSTVRDMFLPVSACG</sequence>
<protein>
    <submittedName>
        <fullName evidence="2">Putative effector domain of the cap family of transcription factors</fullName>
    </submittedName>
</protein>